<protein>
    <submittedName>
        <fullName evidence="8">DAGKa domain-containing protein</fullName>
    </submittedName>
</protein>
<dbReference type="SMART" id="SM00045">
    <property type="entry name" value="DAGKa"/>
    <property type="match status" value="1"/>
</dbReference>
<dbReference type="Pfam" id="PF00609">
    <property type="entry name" value="DAGK_acc"/>
    <property type="match status" value="1"/>
</dbReference>
<dbReference type="FunFam" id="2.60.200.40:FF:000012">
    <property type="entry name" value="Diacylglycerol kinase"/>
    <property type="match status" value="1"/>
</dbReference>
<reference evidence="6 7" key="2">
    <citation type="submission" date="2018-11" db="EMBL/GenBank/DDBJ databases">
        <authorList>
            <consortium name="Pathogen Informatics"/>
        </authorList>
    </citation>
    <scope>NUCLEOTIDE SEQUENCE [LARGE SCALE GENOMIC DNA]</scope>
</reference>
<evidence type="ECO:0000256" key="3">
    <source>
        <dbReference type="ARBA" id="ARBA00022777"/>
    </source>
</evidence>
<dbReference type="Proteomes" id="UP000271098">
    <property type="component" value="Unassembled WGS sequence"/>
</dbReference>
<keyword evidence="2" id="KW-0547">Nucleotide-binding</keyword>
<dbReference type="WBParaSite" id="GPUH_0000516701-mRNA-1">
    <property type="protein sequence ID" value="GPUH_0000516701-mRNA-1"/>
    <property type="gene ID" value="GPUH_0000516701"/>
</dbReference>
<evidence type="ECO:0000256" key="2">
    <source>
        <dbReference type="ARBA" id="ARBA00022741"/>
    </source>
</evidence>
<keyword evidence="7" id="KW-1185">Reference proteome</keyword>
<dbReference type="Gene3D" id="2.60.200.40">
    <property type="match status" value="1"/>
</dbReference>
<evidence type="ECO:0000256" key="4">
    <source>
        <dbReference type="ARBA" id="ARBA00022840"/>
    </source>
</evidence>
<proteinExistence type="predicted"/>
<dbReference type="GO" id="GO:0005886">
    <property type="term" value="C:plasma membrane"/>
    <property type="evidence" value="ECO:0007669"/>
    <property type="project" value="TreeGrafter"/>
</dbReference>
<dbReference type="InterPro" id="IPR037607">
    <property type="entry name" value="DGK"/>
</dbReference>
<sequence length="208" mass="23384">MADDIDEDAQTTLPLAVMNNYFSIGADAHVALQFHISRSANPQMLNSRLRNRIAYGGLGTIDLFKRTWKLLHEYITLECDGVDLTSKIKEFKFHCILFHNITYYAGGTVPWGTDGDESCRPSNCDGKLEATLQMGGKGERIAQCSRARITTTKAIPMQVDGEPCLLAPSVIEISFHSQVYFISELKKIRQHYCTFSSHIFGCWSLVRL</sequence>
<evidence type="ECO:0000313" key="8">
    <source>
        <dbReference type="WBParaSite" id="GPUH_0000516701-mRNA-1"/>
    </source>
</evidence>
<dbReference type="EMBL" id="UYRT01010569">
    <property type="protein sequence ID" value="VDK49364.1"/>
    <property type="molecule type" value="Genomic_DNA"/>
</dbReference>
<organism evidence="8">
    <name type="scientific">Gongylonema pulchrum</name>
    <dbReference type="NCBI Taxonomy" id="637853"/>
    <lineage>
        <taxon>Eukaryota</taxon>
        <taxon>Metazoa</taxon>
        <taxon>Ecdysozoa</taxon>
        <taxon>Nematoda</taxon>
        <taxon>Chromadorea</taxon>
        <taxon>Rhabditida</taxon>
        <taxon>Spirurina</taxon>
        <taxon>Spiruromorpha</taxon>
        <taxon>Spiruroidea</taxon>
        <taxon>Gongylonematidae</taxon>
        <taxon>Gongylonema</taxon>
    </lineage>
</organism>
<feature type="domain" description="Diacylglycerol kinase accessory" evidence="5">
    <location>
        <begin position="17"/>
        <end position="163"/>
    </location>
</feature>
<keyword evidence="3" id="KW-0418">Kinase</keyword>
<dbReference type="InterPro" id="IPR016064">
    <property type="entry name" value="NAD/diacylglycerol_kinase_sf"/>
</dbReference>
<dbReference type="GO" id="GO:0007200">
    <property type="term" value="P:phospholipase C-activating G protein-coupled receptor signaling pathway"/>
    <property type="evidence" value="ECO:0007669"/>
    <property type="project" value="InterPro"/>
</dbReference>
<evidence type="ECO:0000313" key="6">
    <source>
        <dbReference type="EMBL" id="VDK49364.1"/>
    </source>
</evidence>
<dbReference type="SUPFAM" id="SSF111331">
    <property type="entry name" value="NAD kinase/diacylglycerol kinase-like"/>
    <property type="match status" value="1"/>
</dbReference>
<dbReference type="OrthoDB" id="242257at2759"/>
<gene>
    <name evidence="6" type="ORF">GPUH_LOCUS5157</name>
</gene>
<name>A0A183D8W9_9BILA</name>
<dbReference type="PANTHER" id="PTHR11255:SF80">
    <property type="entry name" value="EYE-SPECIFIC DIACYLGLYCEROL KINASE"/>
    <property type="match status" value="1"/>
</dbReference>
<dbReference type="GO" id="GO:0005524">
    <property type="term" value="F:ATP binding"/>
    <property type="evidence" value="ECO:0007669"/>
    <property type="project" value="UniProtKB-KW"/>
</dbReference>
<evidence type="ECO:0000313" key="7">
    <source>
        <dbReference type="Proteomes" id="UP000271098"/>
    </source>
</evidence>
<dbReference type="PANTHER" id="PTHR11255">
    <property type="entry name" value="DIACYLGLYCEROL KINASE"/>
    <property type="match status" value="1"/>
</dbReference>
<reference evidence="8" key="1">
    <citation type="submission" date="2016-06" db="UniProtKB">
        <authorList>
            <consortium name="WormBaseParasite"/>
        </authorList>
    </citation>
    <scope>IDENTIFICATION</scope>
</reference>
<evidence type="ECO:0000256" key="1">
    <source>
        <dbReference type="ARBA" id="ARBA00022679"/>
    </source>
</evidence>
<dbReference type="AlphaFoldDB" id="A0A183D8W9"/>
<dbReference type="GO" id="GO:0004143">
    <property type="term" value="F:ATP-dependent diacylglycerol kinase activity"/>
    <property type="evidence" value="ECO:0007669"/>
    <property type="project" value="InterPro"/>
</dbReference>
<keyword evidence="4" id="KW-0067">ATP-binding</keyword>
<evidence type="ECO:0000259" key="5">
    <source>
        <dbReference type="SMART" id="SM00045"/>
    </source>
</evidence>
<keyword evidence="1" id="KW-0808">Transferase</keyword>
<accession>A0A183D8W9</accession>
<dbReference type="InterPro" id="IPR000756">
    <property type="entry name" value="Diacylglycerol_kin_accessory"/>
</dbReference>